<name>A0AAW9QD07_9BURK</name>
<feature type="transmembrane region" description="Helical" evidence="1">
    <location>
        <begin position="191"/>
        <end position="215"/>
    </location>
</feature>
<dbReference type="Proteomes" id="UP001336250">
    <property type="component" value="Unassembled WGS sequence"/>
</dbReference>
<gene>
    <name evidence="2" type="ORF">V4F39_05285</name>
</gene>
<feature type="transmembrane region" description="Helical" evidence="1">
    <location>
        <begin position="48"/>
        <end position="69"/>
    </location>
</feature>
<reference evidence="2 3" key="1">
    <citation type="submission" date="2024-02" db="EMBL/GenBank/DDBJ databases">
        <title>Genome sequence of Aquincola sp. MAHUQ-54.</title>
        <authorList>
            <person name="Huq M.A."/>
        </authorList>
    </citation>
    <scope>NUCLEOTIDE SEQUENCE [LARGE SCALE GENOMIC DNA]</scope>
    <source>
        <strain evidence="2 3">MAHUQ-54</strain>
    </source>
</reference>
<protein>
    <submittedName>
        <fullName evidence="2">Uncharacterized protein</fullName>
    </submittedName>
</protein>
<feature type="transmembrane region" description="Helical" evidence="1">
    <location>
        <begin position="7"/>
        <end position="28"/>
    </location>
</feature>
<comment type="caution">
    <text evidence="2">The sequence shown here is derived from an EMBL/GenBank/DDBJ whole genome shotgun (WGS) entry which is preliminary data.</text>
</comment>
<dbReference type="RefSeq" id="WP_332288261.1">
    <property type="nucleotide sequence ID" value="NZ_JAZIBG010000017.1"/>
</dbReference>
<feature type="transmembrane region" description="Helical" evidence="1">
    <location>
        <begin position="118"/>
        <end position="135"/>
    </location>
</feature>
<accession>A0AAW9QD07</accession>
<keyword evidence="1" id="KW-0812">Transmembrane</keyword>
<keyword evidence="3" id="KW-1185">Reference proteome</keyword>
<sequence>MPRFAAWTVASGGFGATLGLLAAGAFSIGRGVMPEFGGEEWLSQFLKLGLACGAVIWLLAAGVLADVWVCRELWFPRWPSATAARMVRRYAMRQSLVLLLFGGLFGVVVLYASRYAGLAAMACMVFVGRVVYAVLHRGRPLHGSADRWDRFHSQALFFLLPVLPLAALVVVIASLVSIVGSRGQDWSNHEILLLIVGLSAGLALLHAVVIVAAHGERGLRWAGIRPTLVIAGGVAAIVATSLAPELMRAAALGNLQQACLVVEPVVARHIERWLMPAEHSSPCSMPTAPELRVIEVDVVSRLGAQYTLAASGRLEAQPNGRCAPLHRTGVRVAQPGVQAPASARGQQLFPCIDIPRDAVKLVLR</sequence>
<dbReference type="EMBL" id="JAZIBG010000017">
    <property type="protein sequence ID" value="MEF7613317.1"/>
    <property type="molecule type" value="Genomic_DNA"/>
</dbReference>
<keyword evidence="1" id="KW-0472">Membrane</keyword>
<evidence type="ECO:0000313" key="3">
    <source>
        <dbReference type="Proteomes" id="UP001336250"/>
    </source>
</evidence>
<evidence type="ECO:0000313" key="2">
    <source>
        <dbReference type="EMBL" id="MEF7613317.1"/>
    </source>
</evidence>
<dbReference type="AlphaFoldDB" id="A0AAW9QD07"/>
<proteinExistence type="predicted"/>
<feature type="transmembrane region" description="Helical" evidence="1">
    <location>
        <begin position="227"/>
        <end position="247"/>
    </location>
</feature>
<organism evidence="2 3">
    <name type="scientific">Aquincola agrisoli</name>
    <dbReference type="NCBI Taxonomy" id="3119538"/>
    <lineage>
        <taxon>Bacteria</taxon>
        <taxon>Pseudomonadati</taxon>
        <taxon>Pseudomonadota</taxon>
        <taxon>Betaproteobacteria</taxon>
        <taxon>Burkholderiales</taxon>
        <taxon>Sphaerotilaceae</taxon>
        <taxon>Aquincola</taxon>
    </lineage>
</organism>
<feature type="transmembrane region" description="Helical" evidence="1">
    <location>
        <begin position="90"/>
        <end position="112"/>
    </location>
</feature>
<evidence type="ECO:0000256" key="1">
    <source>
        <dbReference type="SAM" id="Phobius"/>
    </source>
</evidence>
<feature type="transmembrane region" description="Helical" evidence="1">
    <location>
        <begin position="156"/>
        <end position="179"/>
    </location>
</feature>
<keyword evidence="1" id="KW-1133">Transmembrane helix</keyword>